<dbReference type="RefSeq" id="WP_013326058.1">
    <property type="nucleotide sequence ID" value="NC_014506.1"/>
</dbReference>
<accession>E0UTS1</accession>
<evidence type="ECO:0000313" key="1">
    <source>
        <dbReference type="EMBL" id="ADN08302.1"/>
    </source>
</evidence>
<dbReference type="EMBL" id="CP002205">
    <property type="protein sequence ID" value="ADN08302.1"/>
    <property type="molecule type" value="Genomic_DNA"/>
</dbReference>
<protein>
    <submittedName>
        <fullName evidence="1">Uncharacterized protein</fullName>
    </submittedName>
</protein>
<sequence>MIKIILAFTLAIVALQAQETVHYDKKEVKKAAISKPNHPGENLYINR</sequence>
<dbReference type="HOGENOM" id="CLU_216959_0_0_7"/>
<proteinExistence type="predicted"/>
<evidence type="ECO:0000313" key="2">
    <source>
        <dbReference type="Proteomes" id="UP000007803"/>
    </source>
</evidence>
<dbReference type="KEGG" id="sua:Saut_0253"/>
<reference evidence="2" key="1">
    <citation type="journal article" date="2010" name="Stand. Genomic Sci.">
        <title>Complete genome sequence of Sulfurimonas autotrophica type strain (OK10).</title>
        <authorList>
            <person name="Sikorski J."/>
            <person name="Munk C."/>
            <person name="Lapidus A."/>
            <person name="Djao O."/>
            <person name="Lucas S."/>
            <person name="Glavina Del Rio T."/>
            <person name="Nolan M."/>
            <person name="Tice H."/>
            <person name="Han C."/>
            <person name="Cheng J."/>
            <person name="Tapia R."/>
            <person name="Goodwin L."/>
            <person name="Pitluck S."/>
            <person name="Liolios K."/>
            <person name="Ivanova N."/>
            <person name="Mavromatis K."/>
            <person name="Mikhailova N."/>
            <person name="Pati A."/>
            <person name="Sims D."/>
            <person name="Meincke L."/>
            <person name="Brettin T."/>
            <person name="Detter J."/>
            <person name="Chen A."/>
            <person name="Palaniappan K."/>
            <person name="Land M."/>
            <person name="Hauser L."/>
            <person name="Chang Y."/>
            <person name="Jeffries C."/>
            <person name="Rohde M."/>
            <person name="Lang E."/>
            <person name="Spring S."/>
            <person name="Goker M."/>
            <person name="Woyke T."/>
            <person name="Bristow J."/>
            <person name="Eisen J."/>
            <person name="Markowitz V."/>
            <person name="Hugenholtz P."/>
            <person name="Kyrpides N."/>
            <person name="Klenk H."/>
        </authorList>
    </citation>
    <scope>NUCLEOTIDE SEQUENCE [LARGE SCALE GENOMIC DNA]</scope>
    <source>
        <strain evidence="2">ATCC BAA-671 / DSM 16294 / JCM 11897 / OK10</strain>
    </source>
</reference>
<dbReference type="AlphaFoldDB" id="E0UTS1"/>
<gene>
    <name evidence="1" type="ordered locus">Saut_0253</name>
</gene>
<organism evidence="1 2">
    <name type="scientific">Sulfurimonas autotrophica (strain ATCC BAA-671 / DSM 16294 / JCM 11897 / OK10)</name>
    <dbReference type="NCBI Taxonomy" id="563040"/>
    <lineage>
        <taxon>Bacteria</taxon>
        <taxon>Pseudomonadati</taxon>
        <taxon>Campylobacterota</taxon>
        <taxon>Epsilonproteobacteria</taxon>
        <taxon>Campylobacterales</taxon>
        <taxon>Sulfurimonadaceae</taxon>
        <taxon>Sulfurimonas</taxon>
    </lineage>
</organism>
<name>E0UTS1_SULAO</name>
<dbReference type="Proteomes" id="UP000007803">
    <property type="component" value="Chromosome"/>
</dbReference>
<keyword evidence="2" id="KW-1185">Reference proteome</keyword>